<feature type="domain" description="Integrase catalytic" evidence="1">
    <location>
        <begin position="56"/>
        <end position="217"/>
    </location>
</feature>
<dbReference type="PANTHER" id="PTHR46889:SF5">
    <property type="entry name" value="INTEGRASE PROTEIN"/>
    <property type="match status" value="1"/>
</dbReference>
<dbReference type="InterPro" id="IPR050900">
    <property type="entry name" value="Transposase_IS3/IS150/IS904"/>
</dbReference>
<dbReference type="InterPro" id="IPR001584">
    <property type="entry name" value="Integrase_cat-core"/>
</dbReference>
<organism evidence="2 3">
    <name type="scientific">Flavobacterium branchiophilum</name>
    <dbReference type="NCBI Taxonomy" id="55197"/>
    <lineage>
        <taxon>Bacteria</taxon>
        <taxon>Pseudomonadati</taxon>
        <taxon>Bacteroidota</taxon>
        <taxon>Flavobacteriia</taxon>
        <taxon>Flavobacteriales</taxon>
        <taxon>Flavobacteriaceae</taxon>
        <taxon>Flavobacterium</taxon>
    </lineage>
</organism>
<name>A0A543G4P6_9FLAO</name>
<proteinExistence type="predicted"/>
<dbReference type="Pfam" id="PF00665">
    <property type="entry name" value="rve"/>
    <property type="match status" value="1"/>
</dbReference>
<dbReference type="GO" id="GO:0003676">
    <property type="term" value="F:nucleic acid binding"/>
    <property type="evidence" value="ECO:0007669"/>
    <property type="project" value="InterPro"/>
</dbReference>
<dbReference type="PROSITE" id="PS50994">
    <property type="entry name" value="INTEGRASE"/>
    <property type="match status" value="1"/>
</dbReference>
<dbReference type="SUPFAM" id="SSF53098">
    <property type="entry name" value="Ribonuclease H-like"/>
    <property type="match status" value="1"/>
</dbReference>
<reference evidence="2 3" key="1">
    <citation type="submission" date="2019-06" db="EMBL/GenBank/DDBJ databases">
        <title>Genomic Encyclopedia of Archaeal and Bacterial Type Strains, Phase II (KMG-II): from individual species to whole genera.</title>
        <authorList>
            <person name="Goeker M."/>
        </authorList>
    </citation>
    <scope>NUCLEOTIDE SEQUENCE [LARGE SCALE GENOMIC DNA]</scope>
    <source>
        <strain evidence="2 3">DSM 24789</strain>
    </source>
</reference>
<evidence type="ECO:0000313" key="2">
    <source>
        <dbReference type="EMBL" id="TQM41062.1"/>
    </source>
</evidence>
<protein>
    <submittedName>
        <fullName evidence="2">Integrase-like protein</fullName>
    </submittedName>
</protein>
<dbReference type="InterPro" id="IPR012337">
    <property type="entry name" value="RNaseH-like_sf"/>
</dbReference>
<dbReference type="InterPro" id="IPR036397">
    <property type="entry name" value="RNaseH_sf"/>
</dbReference>
<dbReference type="EMBL" id="VFPJ01000001">
    <property type="protein sequence ID" value="TQM41062.1"/>
    <property type="molecule type" value="Genomic_DNA"/>
</dbReference>
<dbReference type="GO" id="GO:0015074">
    <property type="term" value="P:DNA integration"/>
    <property type="evidence" value="ECO:0007669"/>
    <property type="project" value="InterPro"/>
</dbReference>
<dbReference type="Gene3D" id="3.30.420.10">
    <property type="entry name" value="Ribonuclease H-like superfamily/Ribonuclease H"/>
    <property type="match status" value="1"/>
</dbReference>
<accession>A0A543G4P6</accession>
<dbReference type="AlphaFoldDB" id="A0A543G4P6"/>
<evidence type="ECO:0000313" key="3">
    <source>
        <dbReference type="Proteomes" id="UP000320773"/>
    </source>
</evidence>
<dbReference type="PANTHER" id="PTHR46889">
    <property type="entry name" value="TRANSPOSASE INSF FOR INSERTION SEQUENCE IS3B-RELATED"/>
    <property type="match status" value="1"/>
</dbReference>
<comment type="caution">
    <text evidence="2">The sequence shown here is derived from an EMBL/GenBank/DDBJ whole genome shotgun (WGS) entry which is preliminary data.</text>
</comment>
<gene>
    <name evidence="2" type="ORF">BC670_1994</name>
</gene>
<sequence>MGSRTMYHQLKIDYMGINKFEKIVSKNGLTIQQKRKRIITTDGFYEKCDTNLINGLTLNNINQVIAGDITYLILKDKTYYIFTLKDMYSKRIIGLYGSDNMLAMNAIMTLKQAIKLRGVEINNCIHHSDAGSQYKSNEYKNMLIKHQIKMSKAENCLQNGMSEQLNGVLKNDYIIKDIKNLADLNKQLKEIKRLFNEERPVKELNYKTPVEFEKWLHTTNNPPKMKLYDFTNEIRGTLRRHNNKKSLVN</sequence>
<evidence type="ECO:0000259" key="1">
    <source>
        <dbReference type="PROSITE" id="PS50994"/>
    </source>
</evidence>
<dbReference type="Proteomes" id="UP000320773">
    <property type="component" value="Unassembled WGS sequence"/>
</dbReference>